<dbReference type="AlphaFoldDB" id="G0J3S3"/>
<dbReference type="HOGENOM" id="CLU_1352428_0_0_10"/>
<gene>
    <name evidence="1" type="ordered locus">Cycma_1517</name>
</gene>
<accession>G0J3S3</accession>
<name>G0J3S3_CYCMS</name>
<evidence type="ECO:0008006" key="3">
    <source>
        <dbReference type="Google" id="ProtNLM"/>
    </source>
</evidence>
<proteinExistence type="predicted"/>
<organism evidence="1 2">
    <name type="scientific">Cyclobacterium marinum (strain ATCC 25205 / DSM 745 / LMG 13164 / NCIMB 1802)</name>
    <name type="common">Flectobacillus marinus</name>
    <dbReference type="NCBI Taxonomy" id="880070"/>
    <lineage>
        <taxon>Bacteria</taxon>
        <taxon>Pseudomonadati</taxon>
        <taxon>Bacteroidota</taxon>
        <taxon>Cytophagia</taxon>
        <taxon>Cytophagales</taxon>
        <taxon>Cyclobacteriaceae</taxon>
        <taxon>Cyclobacterium</taxon>
    </lineage>
</organism>
<protein>
    <recommendedName>
        <fullName evidence="3">Outer membrane protein beta-barrel domain-containing protein</fullName>
    </recommendedName>
</protein>
<dbReference type="Proteomes" id="UP000001635">
    <property type="component" value="Chromosome"/>
</dbReference>
<evidence type="ECO:0000313" key="1">
    <source>
        <dbReference type="EMBL" id="AEL25279.1"/>
    </source>
</evidence>
<reference evidence="2" key="1">
    <citation type="submission" date="2011-07" db="EMBL/GenBank/DDBJ databases">
        <title>The complete genome of Cyclobacterium marinum DSM 745.</title>
        <authorList>
            <person name="Lucas S."/>
            <person name="Han J."/>
            <person name="Lapidus A."/>
            <person name="Bruce D."/>
            <person name="Goodwin L."/>
            <person name="Pitluck S."/>
            <person name="Peters L."/>
            <person name="Kyrpides N."/>
            <person name="Mavromatis K."/>
            <person name="Ivanova N."/>
            <person name="Ovchinnikova G."/>
            <person name="Chertkov O."/>
            <person name="Detter J.C."/>
            <person name="Tapia R."/>
            <person name="Han C."/>
            <person name="Land M."/>
            <person name="Hauser L."/>
            <person name="Markowitz V."/>
            <person name="Cheng J.-F."/>
            <person name="Hugenholtz P."/>
            <person name="Woyke T."/>
            <person name="Wu D."/>
            <person name="Tindall B."/>
            <person name="Schuetze A."/>
            <person name="Brambilla E."/>
            <person name="Klenk H.-P."/>
            <person name="Eisen J.A."/>
        </authorList>
    </citation>
    <scope>NUCLEOTIDE SEQUENCE [LARGE SCALE GENOMIC DNA]</scope>
    <source>
        <strain evidence="2">ATCC 25205 / DSM 745 / LMG 13164 / NCIMB 1802</strain>
    </source>
</reference>
<dbReference type="KEGG" id="cmr:Cycma_1517"/>
<dbReference type="PROSITE" id="PS51257">
    <property type="entry name" value="PROKAR_LIPOPROTEIN"/>
    <property type="match status" value="1"/>
</dbReference>
<dbReference type="STRING" id="880070.Cycma_1517"/>
<dbReference type="OrthoDB" id="963987at2"/>
<evidence type="ECO:0000313" key="2">
    <source>
        <dbReference type="Proteomes" id="UP000001635"/>
    </source>
</evidence>
<dbReference type="eggNOG" id="ENOG503329Q">
    <property type="taxonomic scope" value="Bacteria"/>
</dbReference>
<dbReference type="RefSeq" id="WP_014019574.1">
    <property type="nucleotide sequence ID" value="NC_015914.1"/>
</dbReference>
<keyword evidence="2" id="KW-1185">Reference proteome</keyword>
<dbReference type="EMBL" id="CP002955">
    <property type="protein sequence ID" value="AEL25279.1"/>
    <property type="molecule type" value="Genomic_DNA"/>
</dbReference>
<sequence>MLKYTLTAVLTLLLLGCYGLTYGQSYGTSAGLRLGNNDQGRMLGFTVQQRLKKGVTLEGIVQSDFSYNTTIHALLERHRPLLSKRLNYYYGAGASVGREESREKVSENMQIIRTYGNNTLGVDFIAGVELTLLGVNFSVDYKPNVNIVGRQPWYSGQVGISVRSVLVKGNKQNKKRRQKARMKRKRNSDGFFHNLIDSFKKKKP</sequence>